<organism evidence="2">
    <name type="scientific">Guillardia theta (strain CCMP2712)</name>
    <name type="common">Cryptophyte</name>
    <dbReference type="NCBI Taxonomy" id="905079"/>
    <lineage>
        <taxon>Eukaryota</taxon>
        <taxon>Cryptophyceae</taxon>
        <taxon>Pyrenomonadales</taxon>
        <taxon>Geminigeraceae</taxon>
        <taxon>Guillardia</taxon>
    </lineage>
</organism>
<evidence type="ECO:0000313" key="3">
    <source>
        <dbReference type="EnsemblProtists" id="EKX39146"/>
    </source>
</evidence>
<sequence length="547" mass="61622">MFQVAVCHVMVYVLTEVADQVPRSSRRSCETWGVKSGHPSCLFKDQVGSLLPQPSEFRQVDHDELGGRGSMSHRGPDSPQETACPRGEEEHAKQREQGTESVVVKKEDNIQKRLNKQYQRMRTKELHQRLDALVPVRQRPDGGKLGSRRTVLQLLEDLQVHMKSILCSPTLPSGYDSSREPLKQGDELGEVEMKEGLLSCSSCPMAVVSMRDMQIVAMSSKLQRQLCLPSLPSPIGQYLQTFILPGDAHVMAEFERQLRMEGGAQACLRFLLTSSSGMNAEYLDVEGNEAGGFAFLFFRRHPAQEGEEPVSSQWDKQTMMRLSGIFEMDELSSSCFPWEVEESFIRCFGTGSALMDAALARLLAQEGVREGIQLYVKEEGGSEGRAMMKMLQLHLVLDFNHEQIPCAFAHLRMRLPPRVGELQTEWEEAFRIKLDGTPYPHPSHAGTWMGYVAHGGWEEEGVRVTEVRMKRVSVYLLQSFRSRMQVYSTASMTVTRRGCCYSGQVVDLSEAVSGAGERKRKEFLLFARRMAPPDLELLHLLSQKEEG</sequence>
<dbReference type="EnsemblProtists" id="EKX39146">
    <property type="protein sequence ID" value="EKX39146"/>
    <property type="gene ID" value="GUITHDRAFT_114805"/>
</dbReference>
<feature type="compositionally biased region" description="Basic and acidic residues" evidence="1">
    <location>
        <begin position="86"/>
        <end position="108"/>
    </location>
</feature>
<protein>
    <submittedName>
        <fullName evidence="2 3">Uncharacterized protein</fullName>
    </submittedName>
</protein>
<evidence type="ECO:0000313" key="2">
    <source>
        <dbReference type="EMBL" id="EKX39146.1"/>
    </source>
</evidence>
<dbReference type="EMBL" id="JH993042">
    <property type="protein sequence ID" value="EKX39146.1"/>
    <property type="molecule type" value="Genomic_DNA"/>
</dbReference>
<gene>
    <name evidence="2" type="ORF">GUITHDRAFT_114805</name>
</gene>
<dbReference type="GeneID" id="17295886"/>
<reference evidence="4" key="2">
    <citation type="submission" date="2012-11" db="EMBL/GenBank/DDBJ databases">
        <authorList>
            <person name="Kuo A."/>
            <person name="Curtis B.A."/>
            <person name="Tanifuji G."/>
            <person name="Burki F."/>
            <person name="Gruber A."/>
            <person name="Irimia M."/>
            <person name="Maruyama S."/>
            <person name="Arias M.C."/>
            <person name="Ball S.G."/>
            <person name="Gile G.H."/>
            <person name="Hirakawa Y."/>
            <person name="Hopkins J.F."/>
            <person name="Rensing S.A."/>
            <person name="Schmutz J."/>
            <person name="Symeonidi A."/>
            <person name="Elias M."/>
            <person name="Eveleigh R.J."/>
            <person name="Herman E.K."/>
            <person name="Klute M.J."/>
            <person name="Nakayama T."/>
            <person name="Obornik M."/>
            <person name="Reyes-Prieto A."/>
            <person name="Armbrust E.V."/>
            <person name="Aves S.J."/>
            <person name="Beiko R.G."/>
            <person name="Coutinho P."/>
            <person name="Dacks J.B."/>
            <person name="Durnford D.G."/>
            <person name="Fast N.M."/>
            <person name="Green B.R."/>
            <person name="Grisdale C."/>
            <person name="Hempe F."/>
            <person name="Henrissat B."/>
            <person name="Hoppner M.P."/>
            <person name="Ishida K.-I."/>
            <person name="Kim E."/>
            <person name="Koreny L."/>
            <person name="Kroth P.G."/>
            <person name="Liu Y."/>
            <person name="Malik S.-B."/>
            <person name="Maier U.G."/>
            <person name="McRose D."/>
            <person name="Mock T."/>
            <person name="Neilson J.A."/>
            <person name="Onodera N.T."/>
            <person name="Poole A.M."/>
            <person name="Pritham E.J."/>
            <person name="Richards T.A."/>
            <person name="Rocap G."/>
            <person name="Roy S.W."/>
            <person name="Sarai C."/>
            <person name="Schaack S."/>
            <person name="Shirato S."/>
            <person name="Slamovits C.H."/>
            <person name="Spencer D.F."/>
            <person name="Suzuki S."/>
            <person name="Worden A.Z."/>
            <person name="Zauner S."/>
            <person name="Barry K."/>
            <person name="Bell C."/>
            <person name="Bharti A.K."/>
            <person name="Crow J.A."/>
            <person name="Grimwood J."/>
            <person name="Kramer R."/>
            <person name="Lindquist E."/>
            <person name="Lucas S."/>
            <person name="Salamov A."/>
            <person name="McFadden G.I."/>
            <person name="Lane C.E."/>
            <person name="Keeling P.J."/>
            <person name="Gray M.W."/>
            <person name="Grigoriev I.V."/>
            <person name="Archibald J.M."/>
        </authorList>
    </citation>
    <scope>NUCLEOTIDE SEQUENCE</scope>
    <source>
        <strain evidence="4">CCMP2712</strain>
    </source>
</reference>
<proteinExistence type="predicted"/>
<dbReference type="AlphaFoldDB" id="L1IS99"/>
<reference evidence="3" key="3">
    <citation type="submission" date="2016-03" db="UniProtKB">
        <authorList>
            <consortium name="EnsemblProtists"/>
        </authorList>
    </citation>
    <scope>IDENTIFICATION</scope>
</reference>
<evidence type="ECO:0000313" key="4">
    <source>
        <dbReference type="Proteomes" id="UP000011087"/>
    </source>
</evidence>
<accession>L1IS99</accession>
<dbReference type="RefSeq" id="XP_005826126.1">
    <property type="nucleotide sequence ID" value="XM_005826069.1"/>
</dbReference>
<feature type="region of interest" description="Disordered" evidence="1">
    <location>
        <begin position="60"/>
        <end position="108"/>
    </location>
</feature>
<dbReference type="PaxDb" id="55529-EKX39146"/>
<dbReference type="HOGENOM" id="CLU_498271_0_0_1"/>
<dbReference type="Proteomes" id="UP000011087">
    <property type="component" value="Unassembled WGS sequence"/>
</dbReference>
<evidence type="ECO:0000256" key="1">
    <source>
        <dbReference type="SAM" id="MobiDB-lite"/>
    </source>
</evidence>
<dbReference type="KEGG" id="gtt:GUITHDRAFT_114805"/>
<name>L1IS99_GUITC</name>
<reference evidence="2 4" key="1">
    <citation type="journal article" date="2012" name="Nature">
        <title>Algal genomes reveal evolutionary mosaicism and the fate of nucleomorphs.</title>
        <authorList>
            <consortium name="DOE Joint Genome Institute"/>
            <person name="Curtis B.A."/>
            <person name="Tanifuji G."/>
            <person name="Burki F."/>
            <person name="Gruber A."/>
            <person name="Irimia M."/>
            <person name="Maruyama S."/>
            <person name="Arias M.C."/>
            <person name="Ball S.G."/>
            <person name="Gile G.H."/>
            <person name="Hirakawa Y."/>
            <person name="Hopkins J.F."/>
            <person name="Kuo A."/>
            <person name="Rensing S.A."/>
            <person name="Schmutz J."/>
            <person name="Symeonidi A."/>
            <person name="Elias M."/>
            <person name="Eveleigh R.J."/>
            <person name="Herman E.K."/>
            <person name="Klute M.J."/>
            <person name="Nakayama T."/>
            <person name="Obornik M."/>
            <person name="Reyes-Prieto A."/>
            <person name="Armbrust E.V."/>
            <person name="Aves S.J."/>
            <person name="Beiko R.G."/>
            <person name="Coutinho P."/>
            <person name="Dacks J.B."/>
            <person name="Durnford D.G."/>
            <person name="Fast N.M."/>
            <person name="Green B.R."/>
            <person name="Grisdale C.J."/>
            <person name="Hempel F."/>
            <person name="Henrissat B."/>
            <person name="Hoppner M.P."/>
            <person name="Ishida K."/>
            <person name="Kim E."/>
            <person name="Koreny L."/>
            <person name="Kroth P.G."/>
            <person name="Liu Y."/>
            <person name="Malik S.B."/>
            <person name="Maier U.G."/>
            <person name="McRose D."/>
            <person name="Mock T."/>
            <person name="Neilson J.A."/>
            <person name="Onodera N.T."/>
            <person name="Poole A.M."/>
            <person name="Pritham E.J."/>
            <person name="Richards T.A."/>
            <person name="Rocap G."/>
            <person name="Roy S.W."/>
            <person name="Sarai C."/>
            <person name="Schaack S."/>
            <person name="Shirato S."/>
            <person name="Slamovits C.H."/>
            <person name="Spencer D.F."/>
            <person name="Suzuki S."/>
            <person name="Worden A.Z."/>
            <person name="Zauner S."/>
            <person name="Barry K."/>
            <person name="Bell C."/>
            <person name="Bharti A.K."/>
            <person name="Crow J.A."/>
            <person name="Grimwood J."/>
            <person name="Kramer R."/>
            <person name="Lindquist E."/>
            <person name="Lucas S."/>
            <person name="Salamov A."/>
            <person name="McFadden G.I."/>
            <person name="Lane C.E."/>
            <person name="Keeling P.J."/>
            <person name="Gray M.W."/>
            <person name="Grigoriev I.V."/>
            <person name="Archibald J.M."/>
        </authorList>
    </citation>
    <scope>NUCLEOTIDE SEQUENCE</scope>
    <source>
        <strain evidence="2 4">CCMP2712</strain>
    </source>
</reference>
<keyword evidence="4" id="KW-1185">Reference proteome</keyword>